<name>A0ABN9WFU4_9DINO</name>
<dbReference type="EMBL" id="CAUYUJ010018466">
    <property type="protein sequence ID" value="CAK0883813.1"/>
    <property type="molecule type" value="Genomic_DNA"/>
</dbReference>
<reference evidence="2" key="1">
    <citation type="submission" date="2023-10" db="EMBL/GenBank/DDBJ databases">
        <authorList>
            <person name="Chen Y."/>
            <person name="Shah S."/>
            <person name="Dougan E. K."/>
            <person name="Thang M."/>
            <person name="Chan C."/>
        </authorList>
    </citation>
    <scope>NUCLEOTIDE SEQUENCE [LARGE SCALE GENOMIC DNA]</scope>
</reference>
<evidence type="ECO:0000313" key="3">
    <source>
        <dbReference type="Proteomes" id="UP001189429"/>
    </source>
</evidence>
<evidence type="ECO:0008006" key="4">
    <source>
        <dbReference type="Google" id="ProtNLM"/>
    </source>
</evidence>
<feature type="region of interest" description="Disordered" evidence="1">
    <location>
        <begin position="86"/>
        <end position="113"/>
    </location>
</feature>
<evidence type="ECO:0000256" key="1">
    <source>
        <dbReference type="SAM" id="MobiDB-lite"/>
    </source>
</evidence>
<proteinExistence type="predicted"/>
<protein>
    <recommendedName>
        <fullName evidence="4">Poly(ADP-ribose) glycohydrolase</fullName>
    </recommendedName>
</protein>
<evidence type="ECO:0000313" key="2">
    <source>
        <dbReference type="EMBL" id="CAK0883813.1"/>
    </source>
</evidence>
<accession>A0ABN9WFU4</accession>
<keyword evidence="3" id="KW-1185">Reference proteome</keyword>
<gene>
    <name evidence="2" type="ORF">PCOR1329_LOCUS65917</name>
</gene>
<dbReference type="Proteomes" id="UP001189429">
    <property type="component" value="Unassembled WGS sequence"/>
</dbReference>
<sequence length="200" mass="20981">GGRVPASEGYGMDRTSMDFGRWGMWIARQLHFLCAAQNGSEVGAAYFYSPTKLLTALSTRSDAVRASALHRVHALPVTPLSFSVHSPTVPSLPPPVPGAGLSSDSPTSSERRRPCRSANFLFVGLVGGDGEGYGPWGADYTQLGATPSTRHGLFPEAGEVAGNFSRILSGCRTMGGASGSFQTVGCFSSPFSSAFRLTES</sequence>
<comment type="caution">
    <text evidence="2">The sequence shown here is derived from an EMBL/GenBank/DDBJ whole genome shotgun (WGS) entry which is preliminary data.</text>
</comment>
<organism evidence="2 3">
    <name type="scientific">Prorocentrum cordatum</name>
    <dbReference type="NCBI Taxonomy" id="2364126"/>
    <lineage>
        <taxon>Eukaryota</taxon>
        <taxon>Sar</taxon>
        <taxon>Alveolata</taxon>
        <taxon>Dinophyceae</taxon>
        <taxon>Prorocentrales</taxon>
        <taxon>Prorocentraceae</taxon>
        <taxon>Prorocentrum</taxon>
    </lineage>
</organism>
<feature type="non-terminal residue" evidence="2">
    <location>
        <position position="1"/>
    </location>
</feature>